<evidence type="ECO:0000256" key="1">
    <source>
        <dbReference type="SAM" id="Phobius"/>
    </source>
</evidence>
<feature type="transmembrane region" description="Helical" evidence="1">
    <location>
        <begin position="25"/>
        <end position="43"/>
    </location>
</feature>
<dbReference type="AlphaFoldDB" id="A0A6C0ESP5"/>
<name>A0A6C0ESP5_9ZZZZ</name>
<reference evidence="2" key="1">
    <citation type="journal article" date="2020" name="Nature">
        <title>Giant virus diversity and host interactions through global metagenomics.</title>
        <authorList>
            <person name="Schulz F."/>
            <person name="Roux S."/>
            <person name="Paez-Espino D."/>
            <person name="Jungbluth S."/>
            <person name="Walsh D.A."/>
            <person name="Denef V.J."/>
            <person name="McMahon K.D."/>
            <person name="Konstantinidis K.T."/>
            <person name="Eloe-Fadrosh E.A."/>
            <person name="Kyrpides N.C."/>
            <person name="Woyke T."/>
        </authorList>
    </citation>
    <scope>NUCLEOTIDE SEQUENCE</scope>
    <source>
        <strain evidence="2">GVMAG-M-3300009159-65</strain>
    </source>
</reference>
<feature type="transmembrane region" description="Helical" evidence="1">
    <location>
        <begin position="50"/>
        <end position="68"/>
    </location>
</feature>
<protein>
    <submittedName>
        <fullName evidence="2">Uncharacterized protein</fullName>
    </submittedName>
</protein>
<sequence>MSLGQKIDLADLVNKLSDTNKGGQVFIGFIFVGIIVKIFLGISQPATATIWGYFIIAFSIIGLLFLSTDTTKNDMEALKGFFQPLLLLVIVLIWSITLNFRYYKKINKNRVPKQYFLWSHSSTILICGICVLSIIGFIAKTDQFALYNYILMVFNLIVVGIQQVILDSFTVDG</sequence>
<keyword evidence="1" id="KW-1133">Transmembrane helix</keyword>
<accession>A0A6C0ESP5</accession>
<proteinExistence type="predicted"/>
<feature type="transmembrane region" description="Helical" evidence="1">
    <location>
        <begin position="80"/>
        <end position="103"/>
    </location>
</feature>
<feature type="transmembrane region" description="Helical" evidence="1">
    <location>
        <begin position="115"/>
        <end position="139"/>
    </location>
</feature>
<keyword evidence="1" id="KW-0472">Membrane</keyword>
<dbReference type="EMBL" id="MN738929">
    <property type="protein sequence ID" value="QHT32018.1"/>
    <property type="molecule type" value="Genomic_DNA"/>
</dbReference>
<keyword evidence="1" id="KW-0812">Transmembrane</keyword>
<feature type="transmembrane region" description="Helical" evidence="1">
    <location>
        <begin position="145"/>
        <end position="166"/>
    </location>
</feature>
<organism evidence="2">
    <name type="scientific">viral metagenome</name>
    <dbReference type="NCBI Taxonomy" id="1070528"/>
    <lineage>
        <taxon>unclassified sequences</taxon>
        <taxon>metagenomes</taxon>
        <taxon>organismal metagenomes</taxon>
    </lineage>
</organism>
<evidence type="ECO:0000313" key="2">
    <source>
        <dbReference type="EMBL" id="QHT32018.1"/>
    </source>
</evidence>